<keyword evidence="4 7" id="KW-0238">DNA-binding</keyword>
<dbReference type="GO" id="GO:0000156">
    <property type="term" value="F:phosphorelay response regulator activity"/>
    <property type="evidence" value="ECO:0007669"/>
    <property type="project" value="TreeGrafter"/>
</dbReference>
<feature type="domain" description="Response regulatory" evidence="8">
    <location>
        <begin position="2"/>
        <end position="116"/>
    </location>
</feature>
<protein>
    <submittedName>
        <fullName evidence="10">Two-component system response regulator</fullName>
    </submittedName>
</protein>
<dbReference type="SUPFAM" id="SSF52172">
    <property type="entry name" value="CheY-like"/>
    <property type="match status" value="1"/>
</dbReference>
<name>A0A109J5X5_9HYPH</name>
<keyword evidence="3" id="KW-0805">Transcription regulation</keyword>
<dbReference type="InterPro" id="IPR001789">
    <property type="entry name" value="Sig_transdc_resp-reg_receiver"/>
</dbReference>
<dbReference type="Proteomes" id="UP000068164">
    <property type="component" value="Unassembled WGS sequence"/>
</dbReference>
<feature type="modified residue" description="4-aspartylphosphate" evidence="6">
    <location>
        <position position="51"/>
    </location>
</feature>
<evidence type="ECO:0000313" key="11">
    <source>
        <dbReference type="Proteomes" id="UP000068164"/>
    </source>
</evidence>
<dbReference type="PANTHER" id="PTHR48111:SF1">
    <property type="entry name" value="TWO-COMPONENT RESPONSE REGULATOR ORR33"/>
    <property type="match status" value="1"/>
</dbReference>
<keyword evidence="11" id="KW-1185">Reference proteome</keyword>
<dbReference type="GO" id="GO:0000976">
    <property type="term" value="F:transcription cis-regulatory region binding"/>
    <property type="evidence" value="ECO:0007669"/>
    <property type="project" value="TreeGrafter"/>
</dbReference>
<dbReference type="PROSITE" id="PS51755">
    <property type="entry name" value="OMPR_PHOB"/>
    <property type="match status" value="1"/>
</dbReference>
<dbReference type="Gene3D" id="1.10.10.10">
    <property type="entry name" value="Winged helix-like DNA-binding domain superfamily/Winged helix DNA-binding domain"/>
    <property type="match status" value="1"/>
</dbReference>
<dbReference type="InterPro" id="IPR036388">
    <property type="entry name" value="WH-like_DNA-bd_sf"/>
</dbReference>
<dbReference type="CDD" id="cd00383">
    <property type="entry name" value="trans_reg_C"/>
    <property type="match status" value="1"/>
</dbReference>
<keyword evidence="2" id="KW-0902">Two-component regulatory system</keyword>
<proteinExistence type="predicted"/>
<dbReference type="InterPro" id="IPR016032">
    <property type="entry name" value="Sig_transdc_resp-reg_C-effctor"/>
</dbReference>
<dbReference type="PROSITE" id="PS50110">
    <property type="entry name" value="RESPONSE_REGULATORY"/>
    <property type="match status" value="1"/>
</dbReference>
<feature type="domain" description="OmpR/PhoB-type" evidence="9">
    <location>
        <begin position="124"/>
        <end position="222"/>
    </location>
</feature>
<dbReference type="RefSeq" id="WP_062374569.1">
    <property type="nucleotide sequence ID" value="NZ_LNCD01000132.1"/>
</dbReference>
<reference evidence="10 11" key="1">
    <citation type="submission" date="2015-11" db="EMBL/GenBank/DDBJ databases">
        <title>Draft Genome Sequence of the Strain BR 10423 (Rhizobium sp.) isolated from nodules of Mimosa pudica.</title>
        <authorList>
            <person name="Barauna A.C."/>
            <person name="Zilli J.E."/>
            <person name="Simoes-Araujo J.L."/>
            <person name="Reis V.M."/>
            <person name="James E.K."/>
            <person name="Reis F.B.Jr."/>
            <person name="Rouws L.F."/>
            <person name="Passos S.R."/>
            <person name="Gois S.R."/>
        </authorList>
    </citation>
    <scope>NUCLEOTIDE SEQUENCE [LARGE SCALE GENOMIC DNA]</scope>
    <source>
        <strain evidence="10 11">BR10423</strain>
    </source>
</reference>
<dbReference type="SMART" id="SM00862">
    <property type="entry name" value="Trans_reg_C"/>
    <property type="match status" value="1"/>
</dbReference>
<gene>
    <name evidence="10" type="ORF">AS026_20360</name>
</gene>
<evidence type="ECO:0000313" key="10">
    <source>
        <dbReference type="EMBL" id="KWV42884.1"/>
    </source>
</evidence>
<dbReference type="EMBL" id="LNCD01000132">
    <property type="protein sequence ID" value="KWV42884.1"/>
    <property type="molecule type" value="Genomic_DNA"/>
</dbReference>
<keyword evidence="1 6" id="KW-0597">Phosphoprotein</keyword>
<dbReference type="Gene3D" id="6.10.250.690">
    <property type="match status" value="1"/>
</dbReference>
<evidence type="ECO:0000256" key="4">
    <source>
        <dbReference type="ARBA" id="ARBA00023125"/>
    </source>
</evidence>
<evidence type="ECO:0000256" key="1">
    <source>
        <dbReference type="ARBA" id="ARBA00022553"/>
    </source>
</evidence>
<accession>A0A109J5X5</accession>
<evidence type="ECO:0000256" key="7">
    <source>
        <dbReference type="PROSITE-ProRule" id="PRU01091"/>
    </source>
</evidence>
<dbReference type="GO" id="GO:0032993">
    <property type="term" value="C:protein-DNA complex"/>
    <property type="evidence" value="ECO:0007669"/>
    <property type="project" value="TreeGrafter"/>
</dbReference>
<dbReference type="Pfam" id="PF00486">
    <property type="entry name" value="Trans_reg_C"/>
    <property type="match status" value="1"/>
</dbReference>
<dbReference type="Pfam" id="PF00072">
    <property type="entry name" value="Response_reg"/>
    <property type="match status" value="1"/>
</dbReference>
<keyword evidence="5" id="KW-0804">Transcription</keyword>
<evidence type="ECO:0000256" key="6">
    <source>
        <dbReference type="PROSITE-ProRule" id="PRU00169"/>
    </source>
</evidence>
<dbReference type="AlphaFoldDB" id="A0A109J5X5"/>
<dbReference type="OrthoDB" id="9802426at2"/>
<feature type="DNA-binding region" description="OmpR/PhoB-type" evidence="7">
    <location>
        <begin position="124"/>
        <end position="222"/>
    </location>
</feature>
<evidence type="ECO:0000259" key="9">
    <source>
        <dbReference type="PROSITE" id="PS51755"/>
    </source>
</evidence>
<dbReference type="Gene3D" id="3.40.50.2300">
    <property type="match status" value="1"/>
</dbReference>
<sequence>MRILLIEDSLRLRELLCEAIRSVGWKIDAFATAQEGRLAVEGADYDLLLLDLGLPDEDGIDVLRSLRGAKVQTPVLVLTARGAIDERILGLDAGADDYLAKPFHNGELIARIRALMRRAPVTSMPILEFANIQLDIASRRVTCAGAEIALAPSEKDLLELLMRNGGKVISKAKMEHAFSEYGDERSSNAVELAISRLRRKLEGHRTGSSIETVRGVGYMIREKSA</sequence>
<dbReference type="GO" id="GO:0005829">
    <property type="term" value="C:cytosol"/>
    <property type="evidence" value="ECO:0007669"/>
    <property type="project" value="TreeGrafter"/>
</dbReference>
<dbReference type="InterPro" id="IPR011006">
    <property type="entry name" value="CheY-like_superfamily"/>
</dbReference>
<dbReference type="SMART" id="SM00448">
    <property type="entry name" value="REC"/>
    <property type="match status" value="1"/>
</dbReference>
<dbReference type="GO" id="GO:0006355">
    <property type="term" value="P:regulation of DNA-templated transcription"/>
    <property type="evidence" value="ECO:0007669"/>
    <property type="project" value="InterPro"/>
</dbReference>
<evidence type="ECO:0000256" key="2">
    <source>
        <dbReference type="ARBA" id="ARBA00023012"/>
    </source>
</evidence>
<dbReference type="PANTHER" id="PTHR48111">
    <property type="entry name" value="REGULATOR OF RPOS"/>
    <property type="match status" value="1"/>
</dbReference>
<dbReference type="InterPro" id="IPR001867">
    <property type="entry name" value="OmpR/PhoB-type_DNA-bd"/>
</dbReference>
<dbReference type="SUPFAM" id="SSF46894">
    <property type="entry name" value="C-terminal effector domain of the bipartite response regulators"/>
    <property type="match status" value="1"/>
</dbReference>
<comment type="caution">
    <text evidence="10">The sequence shown here is derived from an EMBL/GenBank/DDBJ whole genome shotgun (WGS) entry which is preliminary data.</text>
</comment>
<organism evidence="10 11">
    <name type="scientific">Rhizobium altiplani</name>
    <dbReference type="NCBI Taxonomy" id="1864509"/>
    <lineage>
        <taxon>Bacteria</taxon>
        <taxon>Pseudomonadati</taxon>
        <taxon>Pseudomonadota</taxon>
        <taxon>Alphaproteobacteria</taxon>
        <taxon>Hyphomicrobiales</taxon>
        <taxon>Rhizobiaceae</taxon>
        <taxon>Rhizobium/Agrobacterium group</taxon>
        <taxon>Rhizobium</taxon>
    </lineage>
</organism>
<evidence type="ECO:0000256" key="5">
    <source>
        <dbReference type="ARBA" id="ARBA00023163"/>
    </source>
</evidence>
<evidence type="ECO:0000256" key="3">
    <source>
        <dbReference type="ARBA" id="ARBA00023015"/>
    </source>
</evidence>
<evidence type="ECO:0000259" key="8">
    <source>
        <dbReference type="PROSITE" id="PS50110"/>
    </source>
</evidence>
<dbReference type="InterPro" id="IPR039420">
    <property type="entry name" value="WalR-like"/>
</dbReference>